<name>A0A317E9V5_9PROT</name>
<gene>
    <name evidence="3" type="ORF">DKG75_02665</name>
</gene>
<dbReference type="OrthoDB" id="9797736at2"/>
<organism evidence="3 4">
    <name type="scientific">Zavarzinia compransoris</name>
    <dbReference type="NCBI Taxonomy" id="1264899"/>
    <lineage>
        <taxon>Bacteria</taxon>
        <taxon>Pseudomonadati</taxon>
        <taxon>Pseudomonadota</taxon>
        <taxon>Alphaproteobacteria</taxon>
        <taxon>Rhodospirillales</taxon>
        <taxon>Zavarziniaceae</taxon>
        <taxon>Zavarzinia</taxon>
    </lineage>
</organism>
<proteinExistence type="predicted"/>
<evidence type="ECO:0000313" key="4">
    <source>
        <dbReference type="Proteomes" id="UP000246077"/>
    </source>
</evidence>
<evidence type="ECO:0000256" key="1">
    <source>
        <dbReference type="SAM" id="SignalP"/>
    </source>
</evidence>
<feature type="signal peptide" evidence="1">
    <location>
        <begin position="1"/>
        <end position="30"/>
    </location>
</feature>
<dbReference type="RefSeq" id="WP_109919524.1">
    <property type="nucleotide sequence ID" value="NZ_QGLF01000001.1"/>
</dbReference>
<dbReference type="Pfam" id="PF01497">
    <property type="entry name" value="Peripla_BP_2"/>
    <property type="match status" value="1"/>
</dbReference>
<dbReference type="AlphaFoldDB" id="A0A317E9V5"/>
<evidence type="ECO:0000313" key="3">
    <source>
        <dbReference type="EMBL" id="PWR23491.1"/>
    </source>
</evidence>
<protein>
    <submittedName>
        <fullName evidence="3">Hemin ABC transporter substrate-binding protein</fullName>
    </submittedName>
</protein>
<feature type="chain" id="PRO_5016310885" evidence="1">
    <location>
        <begin position="31"/>
        <end position="295"/>
    </location>
</feature>
<accession>A0A317E9V5</accession>
<evidence type="ECO:0000259" key="2">
    <source>
        <dbReference type="PROSITE" id="PS50983"/>
    </source>
</evidence>
<keyword evidence="4" id="KW-1185">Reference proteome</keyword>
<keyword evidence="1" id="KW-0732">Signal</keyword>
<dbReference type="PANTHER" id="PTHR30535:SF4">
    <property type="entry name" value="HEMIN-BINDING PERIPLASMIC PROTEIN HMUT"/>
    <property type="match status" value="1"/>
</dbReference>
<comment type="caution">
    <text evidence="3">The sequence shown here is derived from an EMBL/GenBank/DDBJ whole genome shotgun (WGS) entry which is preliminary data.</text>
</comment>
<dbReference type="PANTHER" id="PTHR30535">
    <property type="entry name" value="VITAMIN B12-BINDING PROTEIN"/>
    <property type="match status" value="1"/>
</dbReference>
<feature type="domain" description="Fe/B12 periplasmic-binding" evidence="2">
    <location>
        <begin position="37"/>
        <end position="292"/>
    </location>
</feature>
<dbReference type="Gene3D" id="3.40.50.1980">
    <property type="entry name" value="Nitrogenase molybdenum iron protein domain"/>
    <property type="match status" value="2"/>
</dbReference>
<sequence>MAILTRRGTAGLMAAALLAPLLARPRPAAAAAAAPARIISLDGSATEIFYLLGEEGRLVATDLTSTYPPAAAALPKIGYVRALTAEGIVAQRPDLILAPIDAGPPSTIQQLEAAGIPIRHLPDNPRPDGVAEKIRAVADLVGKPEAGEALARDVIDRFAAAEKAVAATTSRPKVLFLLDLGKGAPLAGGNSTSADAMIGLAGGINAVAEVKGFRPVSTEAIVAAAPDVVLVMGHVAERLGGPEGIAKLSPIDQTPAGRNGRIVAMDALYLLGFGPRSPDAVLDLARSLHPEMTTP</sequence>
<dbReference type="InterPro" id="IPR050902">
    <property type="entry name" value="ABC_Transporter_SBP"/>
</dbReference>
<dbReference type="SUPFAM" id="SSF53807">
    <property type="entry name" value="Helical backbone' metal receptor"/>
    <property type="match status" value="1"/>
</dbReference>
<dbReference type="Proteomes" id="UP000246077">
    <property type="component" value="Unassembled WGS sequence"/>
</dbReference>
<reference evidence="4" key="1">
    <citation type="submission" date="2018-05" db="EMBL/GenBank/DDBJ databases">
        <title>Zavarzinia sp. HR-AS.</title>
        <authorList>
            <person name="Lee Y."/>
            <person name="Jeon C.O."/>
        </authorList>
    </citation>
    <scope>NUCLEOTIDE SEQUENCE [LARGE SCALE GENOMIC DNA]</scope>
    <source>
        <strain evidence="4">DSM 1231</strain>
    </source>
</reference>
<dbReference type="InterPro" id="IPR002491">
    <property type="entry name" value="ABC_transptr_periplasmic_BD"/>
</dbReference>
<dbReference type="EMBL" id="QGLF01000001">
    <property type="protein sequence ID" value="PWR23491.1"/>
    <property type="molecule type" value="Genomic_DNA"/>
</dbReference>
<dbReference type="PROSITE" id="PS50983">
    <property type="entry name" value="FE_B12_PBP"/>
    <property type="match status" value="1"/>
</dbReference>